<gene>
    <name evidence="2" type="ORF">FISHEDRAFT_70705</name>
</gene>
<proteinExistence type="predicted"/>
<evidence type="ECO:0000313" key="3">
    <source>
        <dbReference type="Proteomes" id="UP000054144"/>
    </source>
</evidence>
<dbReference type="Proteomes" id="UP000054144">
    <property type="component" value="Unassembled WGS sequence"/>
</dbReference>
<dbReference type="OrthoDB" id="3262817at2759"/>
<organism evidence="2 3">
    <name type="scientific">Fistulina hepatica ATCC 64428</name>
    <dbReference type="NCBI Taxonomy" id="1128425"/>
    <lineage>
        <taxon>Eukaryota</taxon>
        <taxon>Fungi</taxon>
        <taxon>Dikarya</taxon>
        <taxon>Basidiomycota</taxon>
        <taxon>Agaricomycotina</taxon>
        <taxon>Agaricomycetes</taxon>
        <taxon>Agaricomycetidae</taxon>
        <taxon>Agaricales</taxon>
        <taxon>Fistulinaceae</taxon>
        <taxon>Fistulina</taxon>
    </lineage>
</organism>
<evidence type="ECO:0000256" key="1">
    <source>
        <dbReference type="SAM" id="MobiDB-lite"/>
    </source>
</evidence>
<dbReference type="AlphaFoldDB" id="A0A0D7AL07"/>
<feature type="compositionally biased region" description="Polar residues" evidence="1">
    <location>
        <begin position="50"/>
        <end position="60"/>
    </location>
</feature>
<feature type="compositionally biased region" description="Polar residues" evidence="1">
    <location>
        <begin position="209"/>
        <end position="228"/>
    </location>
</feature>
<evidence type="ECO:0000313" key="2">
    <source>
        <dbReference type="EMBL" id="KIY51473.1"/>
    </source>
</evidence>
<dbReference type="EMBL" id="KN881650">
    <property type="protein sequence ID" value="KIY51473.1"/>
    <property type="molecule type" value="Genomic_DNA"/>
</dbReference>
<keyword evidence="3" id="KW-1185">Reference proteome</keyword>
<accession>A0A0D7AL07</accession>
<sequence>MSFTICRGRPVTISPASFDILAPYLAEITLLVRSYPVDEKRAAAVVTGERSSITAAQTSAGPEKRPIVWSSRHQSRAPTIAKNSPDESVVFDDSDSPTAREPVPRPGKACAVAPNPALETDRGEEKNEEEQGAEQEHIDHRRASSQWEEVPRPSSSSPPATEPPIGSLTYQKIQVYGKAKRGSSSSQGGAIRFVFTFLIVLFRTTPDFSTQVPRVDSSPTNVNESAQTVVAHEPPAPLPPRQEEVAPSSSQPTAEDPRFKITVEGPGQDDRGEFNTRGGHAVRKVLMGACRTFGLDHHRAELYLCEELGDDCETQVLCDVNATIAAAGVKPGDRLIVKMIAESR</sequence>
<name>A0A0D7AL07_9AGAR</name>
<reference evidence="2 3" key="1">
    <citation type="journal article" date="2015" name="Fungal Genet. Biol.">
        <title>Evolution of novel wood decay mechanisms in Agaricales revealed by the genome sequences of Fistulina hepatica and Cylindrobasidium torrendii.</title>
        <authorList>
            <person name="Floudas D."/>
            <person name="Held B.W."/>
            <person name="Riley R."/>
            <person name="Nagy L.G."/>
            <person name="Koehler G."/>
            <person name="Ransdell A.S."/>
            <person name="Younus H."/>
            <person name="Chow J."/>
            <person name="Chiniquy J."/>
            <person name="Lipzen A."/>
            <person name="Tritt A."/>
            <person name="Sun H."/>
            <person name="Haridas S."/>
            <person name="LaButti K."/>
            <person name="Ohm R.A."/>
            <person name="Kues U."/>
            <person name="Blanchette R.A."/>
            <person name="Grigoriev I.V."/>
            <person name="Minto R.E."/>
            <person name="Hibbett D.S."/>
        </authorList>
    </citation>
    <scope>NUCLEOTIDE SEQUENCE [LARGE SCALE GENOMIC DNA]</scope>
    <source>
        <strain evidence="2 3">ATCC 64428</strain>
    </source>
</reference>
<protein>
    <submittedName>
        <fullName evidence="2">Uncharacterized protein</fullName>
    </submittedName>
</protein>
<feature type="region of interest" description="Disordered" evidence="1">
    <location>
        <begin position="209"/>
        <end position="276"/>
    </location>
</feature>
<feature type="region of interest" description="Disordered" evidence="1">
    <location>
        <begin position="50"/>
        <end position="166"/>
    </location>
</feature>